<sequence length="662" mass="73472">MPLLWVMLWSLFPPLAHFSSPDRCTAHESVSQNESSLLQSLQCYNDYKSFVHCTWSEDTALQLWFKKTGLDRRVTREQCVPYDAAAQDAAEHRTVHCRYNTSAFAMGIKHTVFFIKSETESLCSSVGHKPLDLSQHLRARHPVSLSTRDAGDGGRLLSWSSPYPSSSTLNGNITYQLGYRTDRQDSWTVEDVTNTSVKLEKQLLVPGRRYEARVRARVSVGQWSHWSPAVTWQTEEDVGQFPSLHCVLDGENEVMCSWKVSRELAHFITYQLACQRNQTAPSERCCENSAVTPDLSGTMLKYSCSLTVADPAHLLLELVPTRSAKIIKPYQHSEYKGTQECTIRSGPTGSTSQNILEASLEPSQEYQVKVRSLIVSGAYKGIPSEWTEPVRWTSNTATWSPSTLIYVSIAVLVAAVFLTLYRSIPACQRRVVLWVDSVPSPGKSKILSEFKSAASWTLMQSESTAMCKVQHMDSISTCSSDASLWSTKDSEGKCVEKDEGCWKCDDLPSSAEEVHTADTSSMSFSGPYIFCQVSEPNCTSADVKCEEEKKEASSDDSASSPPATFTVYGQGYVCLPSRFKSTQDLVSHHNADASSHRQDGAEQDQQRPDKSDVQRGLDWTTGEPTSIHQPPAYITGPFASWPQGGTVQPSGYCHIPTATHPT</sequence>
<gene>
    <name evidence="1" type="primary">CSF2RB</name>
    <name evidence="1" type="ORF">GBF38_023323</name>
</gene>
<keyword evidence="1" id="KW-0675">Receptor</keyword>
<comment type="caution">
    <text evidence="1">The sequence shown here is derived from an EMBL/GenBank/DDBJ whole genome shotgun (WGS) entry which is preliminary data.</text>
</comment>
<accession>A0ACB7EZ48</accession>
<organism evidence="1 2">
    <name type="scientific">Nibea albiflora</name>
    <name type="common">Yellow drum</name>
    <name type="synonym">Corvina albiflora</name>
    <dbReference type="NCBI Taxonomy" id="240163"/>
    <lineage>
        <taxon>Eukaryota</taxon>
        <taxon>Metazoa</taxon>
        <taxon>Chordata</taxon>
        <taxon>Craniata</taxon>
        <taxon>Vertebrata</taxon>
        <taxon>Euteleostomi</taxon>
        <taxon>Actinopterygii</taxon>
        <taxon>Neopterygii</taxon>
        <taxon>Teleostei</taxon>
        <taxon>Neoteleostei</taxon>
        <taxon>Acanthomorphata</taxon>
        <taxon>Eupercaria</taxon>
        <taxon>Sciaenidae</taxon>
        <taxon>Nibea</taxon>
    </lineage>
</organism>
<evidence type="ECO:0000313" key="1">
    <source>
        <dbReference type="EMBL" id="KAG8007156.1"/>
    </source>
</evidence>
<dbReference type="Proteomes" id="UP000805704">
    <property type="component" value="Chromosome 20"/>
</dbReference>
<name>A0ACB7EZ48_NIBAL</name>
<reference evidence="1" key="1">
    <citation type="submission" date="2020-04" db="EMBL/GenBank/DDBJ databases">
        <title>A chromosome-scale assembly and high-density genetic map of the yellow drum (Nibea albiflora) genome.</title>
        <authorList>
            <person name="Xu D."/>
            <person name="Zhang W."/>
            <person name="Chen R."/>
            <person name="Tan P."/>
            <person name="Wang L."/>
            <person name="Song H."/>
            <person name="Tian L."/>
            <person name="Zhu Q."/>
            <person name="Wang B."/>
        </authorList>
    </citation>
    <scope>NUCLEOTIDE SEQUENCE</scope>
    <source>
        <strain evidence="1">ZJHYS-2018</strain>
    </source>
</reference>
<keyword evidence="2" id="KW-1185">Reference proteome</keyword>
<protein>
    <submittedName>
        <fullName evidence="1">Cytokine receptor common subunit beta</fullName>
    </submittedName>
</protein>
<dbReference type="EMBL" id="CM024808">
    <property type="protein sequence ID" value="KAG8007156.1"/>
    <property type="molecule type" value="Genomic_DNA"/>
</dbReference>
<proteinExistence type="predicted"/>
<evidence type="ECO:0000313" key="2">
    <source>
        <dbReference type="Proteomes" id="UP000805704"/>
    </source>
</evidence>